<dbReference type="STRING" id="915059.NH26_10110"/>
<dbReference type="Pfam" id="PF13564">
    <property type="entry name" value="DoxX_2"/>
    <property type="match status" value="1"/>
</dbReference>
<comment type="caution">
    <text evidence="6">The sequence shown here is derived from an EMBL/GenBank/DDBJ whole genome shotgun (WGS) entry which is preliminary data.</text>
</comment>
<name>A0A1S1Z0B6_FLAPC</name>
<feature type="transmembrane region" description="Helical" evidence="5">
    <location>
        <begin position="98"/>
        <end position="114"/>
    </location>
</feature>
<proteinExistence type="predicted"/>
<keyword evidence="3 5" id="KW-1133">Transmembrane helix</keyword>
<feature type="transmembrane region" description="Helical" evidence="5">
    <location>
        <begin position="7"/>
        <end position="27"/>
    </location>
</feature>
<evidence type="ECO:0000256" key="4">
    <source>
        <dbReference type="ARBA" id="ARBA00023136"/>
    </source>
</evidence>
<dbReference type="EMBL" id="JRYR02000001">
    <property type="protein sequence ID" value="OHX66687.1"/>
    <property type="molecule type" value="Genomic_DNA"/>
</dbReference>
<keyword evidence="7" id="KW-1185">Reference proteome</keyword>
<dbReference type="OrthoDB" id="7960583at2"/>
<dbReference type="AlphaFoldDB" id="A0A1S1Z0B6"/>
<evidence type="ECO:0000256" key="3">
    <source>
        <dbReference type="ARBA" id="ARBA00022989"/>
    </source>
</evidence>
<keyword evidence="4 5" id="KW-0472">Membrane</keyword>
<dbReference type="GO" id="GO:0016020">
    <property type="term" value="C:membrane"/>
    <property type="evidence" value="ECO:0007669"/>
    <property type="project" value="UniProtKB-SubCell"/>
</dbReference>
<feature type="transmembrane region" description="Helical" evidence="5">
    <location>
        <begin position="75"/>
        <end position="92"/>
    </location>
</feature>
<feature type="transmembrane region" description="Helical" evidence="5">
    <location>
        <begin position="47"/>
        <end position="63"/>
    </location>
</feature>
<protein>
    <recommendedName>
        <fullName evidence="8">DoxX-like family protein</fullName>
    </recommendedName>
</protein>
<comment type="subcellular location">
    <subcellularLocation>
        <location evidence="1">Membrane</location>
        <topology evidence="1">Multi-pass membrane protein</topology>
    </subcellularLocation>
</comment>
<evidence type="ECO:0000256" key="1">
    <source>
        <dbReference type="ARBA" id="ARBA00004141"/>
    </source>
</evidence>
<evidence type="ECO:0000313" key="7">
    <source>
        <dbReference type="Proteomes" id="UP000179797"/>
    </source>
</evidence>
<reference evidence="6 7" key="1">
    <citation type="journal article" date="2012" name="Int. J. Syst. Evol. Microbiol.">
        <title>Flammeovirga pacifica sp. nov., isolated from deep-sea sediment.</title>
        <authorList>
            <person name="Xu H."/>
            <person name="Fu Y."/>
            <person name="Yang N."/>
            <person name="Ding Z."/>
            <person name="Lai Q."/>
            <person name="Zeng R."/>
        </authorList>
    </citation>
    <scope>NUCLEOTIDE SEQUENCE [LARGE SCALE GENOMIC DNA]</scope>
    <source>
        <strain evidence="7">DSM 24597 / LMG 26175 / WPAGA1</strain>
    </source>
</reference>
<keyword evidence="2 5" id="KW-0812">Transmembrane</keyword>
<sequence length="121" mass="13548">MKNKTLIIYRVVTVLFSLMIFMGATMYLVDHENVVGKFETLGFPPNLIYFMAVAKYSGLVAIWQRKSSTLTEWAYAGFTINLLLAIFAHVNISDGEAPGAIVALVLMAVSYVFYKKNQAKK</sequence>
<evidence type="ECO:0000313" key="6">
    <source>
        <dbReference type="EMBL" id="OHX66687.1"/>
    </source>
</evidence>
<evidence type="ECO:0000256" key="2">
    <source>
        <dbReference type="ARBA" id="ARBA00022692"/>
    </source>
</evidence>
<gene>
    <name evidence="6" type="ORF">NH26_10110</name>
</gene>
<organism evidence="6 7">
    <name type="scientific">Flammeovirga pacifica</name>
    <dbReference type="NCBI Taxonomy" id="915059"/>
    <lineage>
        <taxon>Bacteria</taxon>
        <taxon>Pseudomonadati</taxon>
        <taxon>Bacteroidota</taxon>
        <taxon>Cytophagia</taxon>
        <taxon>Cytophagales</taxon>
        <taxon>Flammeovirgaceae</taxon>
        <taxon>Flammeovirga</taxon>
    </lineage>
</organism>
<dbReference type="InterPro" id="IPR032808">
    <property type="entry name" value="DoxX"/>
</dbReference>
<accession>A0A1S1Z0B6</accession>
<evidence type="ECO:0000256" key="5">
    <source>
        <dbReference type="SAM" id="Phobius"/>
    </source>
</evidence>
<dbReference type="Proteomes" id="UP000179797">
    <property type="component" value="Unassembled WGS sequence"/>
</dbReference>
<dbReference type="RefSeq" id="WP_044228001.1">
    <property type="nucleotide sequence ID" value="NZ_JRYR02000001.1"/>
</dbReference>
<evidence type="ECO:0008006" key="8">
    <source>
        <dbReference type="Google" id="ProtNLM"/>
    </source>
</evidence>